<dbReference type="EMBL" id="LS483470">
    <property type="protein sequence ID" value="SQI41387.1"/>
    <property type="molecule type" value="Genomic_DNA"/>
</dbReference>
<dbReference type="PANTHER" id="PTHR33884:SF4">
    <property type="entry name" value="UPF0410 PROTEIN YEAQ"/>
    <property type="match status" value="1"/>
</dbReference>
<dbReference type="Proteomes" id="UP000249005">
    <property type="component" value="Chromosome 1"/>
</dbReference>
<feature type="transmembrane region" description="Helical" evidence="7">
    <location>
        <begin position="58"/>
        <end position="77"/>
    </location>
</feature>
<dbReference type="KEGG" id="lri:NCTC12151_02047"/>
<name>A0A2X4UNE5_9GAMM</name>
<evidence type="ECO:0000256" key="3">
    <source>
        <dbReference type="ARBA" id="ARBA00022475"/>
    </source>
</evidence>
<protein>
    <submittedName>
        <fullName evidence="8">Transglycosylase associated protein</fullName>
    </submittedName>
</protein>
<dbReference type="RefSeq" id="WP_111740550.1">
    <property type="nucleotide sequence ID" value="NZ_LR698987.1"/>
</dbReference>
<dbReference type="OrthoDB" id="9811343at2"/>
<comment type="subcellular location">
    <subcellularLocation>
        <location evidence="1">Cell membrane</location>
        <topology evidence="1">Multi-pass membrane protein</topology>
    </subcellularLocation>
</comment>
<keyword evidence="9" id="KW-1185">Reference proteome</keyword>
<evidence type="ECO:0000256" key="2">
    <source>
        <dbReference type="ARBA" id="ARBA00011006"/>
    </source>
</evidence>
<feature type="transmembrane region" description="Helical" evidence="7">
    <location>
        <begin position="28"/>
        <end position="46"/>
    </location>
</feature>
<organism evidence="8 9">
    <name type="scientific">Leminorella richardii</name>
    <dbReference type="NCBI Taxonomy" id="158841"/>
    <lineage>
        <taxon>Bacteria</taxon>
        <taxon>Pseudomonadati</taxon>
        <taxon>Pseudomonadota</taxon>
        <taxon>Gammaproteobacteria</taxon>
        <taxon>Enterobacterales</taxon>
        <taxon>Budviciaceae</taxon>
        <taxon>Leminorella</taxon>
    </lineage>
</organism>
<dbReference type="GO" id="GO:0005886">
    <property type="term" value="C:plasma membrane"/>
    <property type="evidence" value="ECO:0007669"/>
    <property type="project" value="UniProtKB-SubCell"/>
</dbReference>
<dbReference type="InterPro" id="IPR007341">
    <property type="entry name" value="Transgly_assoc"/>
</dbReference>
<keyword evidence="4 7" id="KW-0812">Transmembrane</keyword>
<keyword evidence="5 7" id="KW-1133">Transmembrane helix</keyword>
<proteinExistence type="inferred from homology"/>
<keyword evidence="6 7" id="KW-0472">Membrane</keyword>
<gene>
    <name evidence="8" type="ORF">NCTC12151_02047</name>
</gene>
<evidence type="ECO:0000256" key="6">
    <source>
        <dbReference type="ARBA" id="ARBA00023136"/>
    </source>
</evidence>
<evidence type="ECO:0000313" key="9">
    <source>
        <dbReference type="Proteomes" id="UP000249005"/>
    </source>
</evidence>
<evidence type="ECO:0000256" key="4">
    <source>
        <dbReference type="ARBA" id="ARBA00022692"/>
    </source>
</evidence>
<dbReference type="PANTHER" id="PTHR33884">
    <property type="entry name" value="UPF0410 PROTEIN YMGE"/>
    <property type="match status" value="1"/>
</dbReference>
<evidence type="ECO:0000256" key="7">
    <source>
        <dbReference type="SAM" id="Phobius"/>
    </source>
</evidence>
<dbReference type="NCBIfam" id="NF007771">
    <property type="entry name" value="PRK10457.1"/>
    <property type="match status" value="1"/>
</dbReference>
<dbReference type="Pfam" id="PF04226">
    <property type="entry name" value="Transgly_assoc"/>
    <property type="match status" value="1"/>
</dbReference>
<dbReference type="AlphaFoldDB" id="A0A2X4UNE5"/>
<comment type="similarity">
    <text evidence="2">Belongs to the UPF0410 family.</text>
</comment>
<accession>A0A2X4UNE5</accession>
<feature type="transmembrane region" description="Helical" evidence="7">
    <location>
        <begin position="6"/>
        <end position="21"/>
    </location>
</feature>
<evidence type="ECO:0000313" key="8">
    <source>
        <dbReference type="EMBL" id="SQI41387.1"/>
    </source>
</evidence>
<sequence length="82" mass="8433">MGIISWVVLGLIVGILAKWIMPGKDGGGFIMTTILGVIGALVGGFISSRLGMGTVDGFNIGSLAIAILGALLVLFIYRKIKG</sequence>
<reference evidence="8 9" key="1">
    <citation type="submission" date="2018-06" db="EMBL/GenBank/DDBJ databases">
        <authorList>
            <consortium name="Pathogen Informatics"/>
            <person name="Doyle S."/>
        </authorList>
    </citation>
    <scope>NUCLEOTIDE SEQUENCE [LARGE SCALE GENOMIC DNA]</scope>
    <source>
        <strain evidence="8 9">NCTC12151</strain>
    </source>
</reference>
<evidence type="ECO:0000256" key="5">
    <source>
        <dbReference type="ARBA" id="ARBA00022989"/>
    </source>
</evidence>
<keyword evidence="3" id="KW-1003">Cell membrane</keyword>
<evidence type="ECO:0000256" key="1">
    <source>
        <dbReference type="ARBA" id="ARBA00004651"/>
    </source>
</evidence>